<accession>A0A086AJS9</accession>
<dbReference type="Proteomes" id="UP000028712">
    <property type="component" value="Unassembled WGS sequence"/>
</dbReference>
<dbReference type="STRING" id="991.IW20_09250"/>
<evidence type="ECO:0008006" key="6">
    <source>
        <dbReference type="Google" id="ProtNLM"/>
    </source>
</evidence>
<reference evidence="2 4" key="1">
    <citation type="submission" date="2014-07" db="EMBL/GenBank/DDBJ databases">
        <title>Genome of Flavobacterium hydatis DSM 2063.</title>
        <authorList>
            <person name="Pipes S.E."/>
            <person name="Stropko S.J."/>
            <person name="Newman J.D."/>
        </authorList>
    </citation>
    <scope>NUCLEOTIDE SEQUENCE [LARGE SCALE GENOMIC DNA]</scope>
    <source>
        <strain evidence="2 4">DSM 2063</strain>
    </source>
</reference>
<gene>
    <name evidence="3" type="ORF">B0A62_02440</name>
    <name evidence="2" type="ORF">IW20_09250</name>
</gene>
<evidence type="ECO:0000256" key="1">
    <source>
        <dbReference type="SAM" id="Phobius"/>
    </source>
</evidence>
<name>A0A086AJS9_FLAHY</name>
<protein>
    <recommendedName>
        <fullName evidence="6">Phage abortive infection protein</fullName>
    </recommendedName>
</protein>
<dbReference type="EMBL" id="JPRM01000012">
    <property type="protein sequence ID" value="KFF16943.1"/>
    <property type="molecule type" value="Genomic_DNA"/>
</dbReference>
<keyword evidence="1" id="KW-0472">Membrane</keyword>
<evidence type="ECO:0000313" key="3">
    <source>
        <dbReference type="EMBL" id="OXA97736.1"/>
    </source>
</evidence>
<feature type="transmembrane region" description="Helical" evidence="1">
    <location>
        <begin position="88"/>
        <end position="107"/>
    </location>
</feature>
<dbReference type="Pfam" id="PF16872">
    <property type="entry name" value="putAbiC"/>
    <property type="match status" value="1"/>
</dbReference>
<dbReference type="OrthoDB" id="6678638at2"/>
<dbReference type="InterPro" id="IPR031709">
    <property type="entry name" value="PutAbiC"/>
</dbReference>
<dbReference type="EMBL" id="MUGY01000002">
    <property type="protein sequence ID" value="OXA97736.1"/>
    <property type="molecule type" value="Genomic_DNA"/>
</dbReference>
<evidence type="ECO:0000313" key="5">
    <source>
        <dbReference type="Proteomes" id="UP000198424"/>
    </source>
</evidence>
<organism evidence="2 4">
    <name type="scientific">Flavobacterium hydatis</name>
    <name type="common">Cytophaga aquatilis</name>
    <dbReference type="NCBI Taxonomy" id="991"/>
    <lineage>
        <taxon>Bacteria</taxon>
        <taxon>Pseudomonadati</taxon>
        <taxon>Bacteroidota</taxon>
        <taxon>Flavobacteriia</taxon>
        <taxon>Flavobacteriales</taxon>
        <taxon>Flavobacteriaceae</taxon>
        <taxon>Flavobacterium</taxon>
    </lineage>
</organism>
<evidence type="ECO:0000313" key="4">
    <source>
        <dbReference type="Proteomes" id="UP000028712"/>
    </source>
</evidence>
<keyword evidence="1" id="KW-0812">Transmembrane</keyword>
<dbReference type="RefSeq" id="WP_035621115.1">
    <property type="nucleotide sequence ID" value="NZ_JPRM01000012.1"/>
</dbReference>
<sequence>MISNILFFSFVLVLVLILIALLNLNKIINRLTNYKEEYGLVVKYSLILSLVLILFSFFAPYFFTSTDIGKSIVTTTDTGLIGDTMGGIMNPFIAIAASILTFIAFWIQYKANEQQKQDLQIERFENKFYSMLQIHRDNVNETTIGKSLMGRKSFIFMFNELKFTYHSTKLYYDSLRETKTIGEIDEETIYNISYLIFFFGIGNNSSLIVRDLIGEEHLAFVVGLERYLEDIVLHWKSLPIKNKEIAVDIENDQIFTLKIGYIPFNGQMSKLSHYIRNLFQLVKFVDDADASVFSYEAKYNYVSSIRAQLSSHEQLLLFYNAVSVLGKPWLDAPNYLKKYCIIKSTPLPLANFYKKPLTVLGDKNEQGKVMFEWGDIKDRLNQE</sequence>
<keyword evidence="1" id="KW-1133">Transmembrane helix</keyword>
<dbReference type="eggNOG" id="COG4251">
    <property type="taxonomic scope" value="Bacteria"/>
</dbReference>
<keyword evidence="5" id="KW-1185">Reference proteome</keyword>
<reference evidence="3 5" key="2">
    <citation type="submission" date="2016-11" db="EMBL/GenBank/DDBJ databases">
        <title>Whole genomes of Flavobacteriaceae.</title>
        <authorList>
            <person name="Stine C."/>
            <person name="Li C."/>
            <person name="Tadesse D."/>
        </authorList>
    </citation>
    <scope>NUCLEOTIDE SEQUENCE [LARGE SCALE GENOMIC DNA]</scope>
    <source>
        <strain evidence="3 5">ATCC 29551</strain>
    </source>
</reference>
<feature type="transmembrane region" description="Helical" evidence="1">
    <location>
        <begin position="6"/>
        <end position="24"/>
    </location>
</feature>
<dbReference type="AlphaFoldDB" id="A0A086AJS9"/>
<dbReference type="Proteomes" id="UP000198424">
    <property type="component" value="Unassembled WGS sequence"/>
</dbReference>
<feature type="transmembrane region" description="Helical" evidence="1">
    <location>
        <begin position="44"/>
        <end position="63"/>
    </location>
</feature>
<comment type="caution">
    <text evidence="2">The sequence shown here is derived from an EMBL/GenBank/DDBJ whole genome shotgun (WGS) entry which is preliminary data.</text>
</comment>
<proteinExistence type="predicted"/>
<evidence type="ECO:0000313" key="2">
    <source>
        <dbReference type="EMBL" id="KFF16943.1"/>
    </source>
</evidence>